<protein>
    <submittedName>
        <fullName evidence="1">Uncharacterized protein</fullName>
    </submittedName>
</protein>
<dbReference type="AlphaFoldDB" id="A0A919RWY8"/>
<comment type="caution">
    <text evidence="1">The sequence shown here is derived from an EMBL/GenBank/DDBJ whole genome shotgun (WGS) entry which is preliminary data.</text>
</comment>
<reference evidence="1" key="1">
    <citation type="submission" date="2021-03" db="EMBL/GenBank/DDBJ databases">
        <title>Taxonomic study of Clostridium polyendosporum from meadow-gley soil under rice.</title>
        <authorList>
            <person name="Kobayashi H."/>
            <person name="Tanizawa Y."/>
            <person name="Yagura M."/>
        </authorList>
    </citation>
    <scope>NUCLEOTIDE SEQUENCE</scope>
    <source>
        <strain evidence="1">JCM 30710</strain>
    </source>
</reference>
<dbReference type="Proteomes" id="UP000679179">
    <property type="component" value="Unassembled WGS sequence"/>
</dbReference>
<sequence length="40" mass="4575">MNNKTRDMILVAPSVKIVPILTKEEFIYSIKIEEKLKGAL</sequence>
<organism evidence="1 2">
    <name type="scientific">Clostridium polyendosporum</name>
    <dbReference type="NCBI Taxonomy" id="69208"/>
    <lineage>
        <taxon>Bacteria</taxon>
        <taxon>Bacillati</taxon>
        <taxon>Bacillota</taxon>
        <taxon>Clostridia</taxon>
        <taxon>Eubacteriales</taxon>
        <taxon>Clostridiaceae</taxon>
        <taxon>Clostridium</taxon>
    </lineage>
</organism>
<name>A0A919RWY8_9CLOT</name>
<keyword evidence="2" id="KW-1185">Reference proteome</keyword>
<evidence type="ECO:0000313" key="1">
    <source>
        <dbReference type="EMBL" id="GIM28002.1"/>
    </source>
</evidence>
<proteinExistence type="predicted"/>
<dbReference type="EMBL" id="BOPZ01000004">
    <property type="protein sequence ID" value="GIM28002.1"/>
    <property type="molecule type" value="Genomic_DNA"/>
</dbReference>
<gene>
    <name evidence="1" type="ORF">CPJCM30710_06680</name>
</gene>
<evidence type="ECO:0000313" key="2">
    <source>
        <dbReference type="Proteomes" id="UP000679179"/>
    </source>
</evidence>
<accession>A0A919RWY8</accession>
<dbReference type="RefSeq" id="WP_281413946.1">
    <property type="nucleotide sequence ID" value="NZ_BOPZ01000004.1"/>
</dbReference>